<feature type="compositionally biased region" description="Basic and acidic residues" evidence="1">
    <location>
        <begin position="315"/>
        <end position="327"/>
    </location>
</feature>
<dbReference type="EMBL" id="CP021383">
    <property type="protein sequence ID" value="ARU53461.1"/>
    <property type="molecule type" value="Genomic_DNA"/>
</dbReference>
<dbReference type="Proteomes" id="UP000196228">
    <property type="component" value="Chromosome"/>
</dbReference>
<evidence type="ECO:0000256" key="1">
    <source>
        <dbReference type="SAM" id="MobiDB-lite"/>
    </source>
</evidence>
<organism evidence="2 3">
    <name type="scientific">Cellulosimicrobium cellulans</name>
    <name type="common">Arthrobacter luteus</name>
    <dbReference type="NCBI Taxonomy" id="1710"/>
    <lineage>
        <taxon>Bacteria</taxon>
        <taxon>Bacillati</taxon>
        <taxon>Actinomycetota</taxon>
        <taxon>Actinomycetes</taxon>
        <taxon>Micrococcales</taxon>
        <taxon>Promicromonosporaceae</taxon>
        <taxon>Cellulosimicrobium</taxon>
    </lineage>
</organism>
<dbReference type="AlphaFoldDB" id="A0A1Y0HZ82"/>
<dbReference type="OrthoDB" id="5136203at2"/>
<accession>A0A1Y0HZ82</accession>
<evidence type="ECO:0000313" key="3">
    <source>
        <dbReference type="Proteomes" id="UP000196228"/>
    </source>
</evidence>
<feature type="region of interest" description="Disordered" evidence="1">
    <location>
        <begin position="306"/>
        <end position="327"/>
    </location>
</feature>
<reference evidence="2 3" key="1">
    <citation type="submission" date="2017-05" db="EMBL/GenBank/DDBJ databases">
        <authorList>
            <person name="Song R."/>
            <person name="Chenine A.L."/>
            <person name="Ruprecht R.M."/>
        </authorList>
    </citation>
    <scope>NUCLEOTIDE SEQUENCE [LARGE SCALE GENOMIC DNA]</scope>
    <source>
        <strain evidence="2 3">PSBB019</strain>
    </source>
</reference>
<protein>
    <submittedName>
        <fullName evidence="2">Uncharacterized protein</fullName>
    </submittedName>
</protein>
<name>A0A1Y0HZ82_CELCE</name>
<evidence type="ECO:0000313" key="2">
    <source>
        <dbReference type="EMBL" id="ARU53461.1"/>
    </source>
</evidence>
<dbReference type="RefSeq" id="WP_087472364.1">
    <property type="nucleotide sequence ID" value="NZ_CP021383.1"/>
</dbReference>
<dbReference type="KEGG" id="cceu:CBR64_20530"/>
<sequence length="743" mass="81195">MENGFALGQLSRAFLTAVTHEDAEVRARADRRAQRWVQVIESMASGRVVIGSRTPVRGFPAWVTLEVVHGGFATGRAIAESPIEPDEIAVARRVGVEPVRSLIFGYYLTADGMAELHELLDSGMFRVNIPEDAALLTVAWLLQEGDRDSALELLDEIAPFATRLRFAPRVSSTPTTPSDHVFRASAAEARSALLDRRPQEQVEMQREVLAVWNPFSDRLLTLWLELVTAGRRMAPPTEDWLARARVVLEDYDVLVLAHTRATRHRSAKGNVGIQIASLRMLTDGGELDNRQEGLLRASVVASVAKRGTPGSTEHTALREAQRRDAETPGHWRLSAVAAERLATVDPHGGLPDPSLFAGPVMTAEAPPAGAPAGSVMPPSVGRVLARAHAAPVERLVDEGVIPSAEVLAELIPQITATTIASGYPVPALARLMAANYRAFRRRRSLLLVDLKKQVQVEELPWVRAVSRHRVARTDAALDVARRVGALALDTFPGTIVPNPLVQELNHLLVAGGMEVPLVEELAADIFMGRFSDKYRRAAQIAARVVGGTLYECYYGIDYARIAALDQVRPSIHRVLRRTRHHAAGPSFGDLCWERSGRRDRDRYSVSTNGAVIEQAQIVTTHNLAALVEAGIEPRRSWTELADGALAVVASRLSMASHQERPFGAVKDAAYAWRQMLFFLSLAPTSELDPFIRKAEAQHAHVRGLSDLLCGLRHAAEGSRPTRPFLGWSANGGRHLSQGLGLED</sequence>
<gene>
    <name evidence="2" type="ORF">CBR64_20530</name>
</gene>
<proteinExistence type="predicted"/>